<accession>A0A839F879</accession>
<evidence type="ECO:0000256" key="1">
    <source>
        <dbReference type="SAM" id="SignalP"/>
    </source>
</evidence>
<sequence length="247" mass="26587">MIALLRSTALRRAACAFALCSPCAHANIATVFDSFESGPSENGWLWENSQDEMITTSGGDPGAWVDTGLLYLSRHPAFLAEPTPGTPLAVALASGRLRAASIDIERLDETGVQGCQQTHLAGSFVSLALFDLHSDPNPYIWAHTDGSISATFPDGFFPWMTASFTVPPASTETPPGWILHVPEGFAYTWADLLANIDDIRFYVGDPEPLQPSSCSHLGADNALVTYDDETIYFDGFDAPQFPGRAAD</sequence>
<reference evidence="2 3" key="1">
    <citation type="submission" date="2020-07" db="EMBL/GenBank/DDBJ databases">
        <title>Genomic Encyclopedia of Type Strains, Phase IV (KMG-V): Genome sequencing to study the core and pangenomes of soil and plant-associated prokaryotes.</title>
        <authorList>
            <person name="Whitman W."/>
        </authorList>
    </citation>
    <scope>NUCLEOTIDE SEQUENCE [LARGE SCALE GENOMIC DNA]</scope>
    <source>
        <strain evidence="2 3">RH2WT43</strain>
    </source>
</reference>
<gene>
    <name evidence="2" type="ORF">FHW12_003523</name>
</gene>
<protein>
    <recommendedName>
        <fullName evidence="4">Concanavalin A-like lectin/glucanase superfamily protein</fullName>
    </recommendedName>
</protein>
<name>A0A839F879_9GAMM</name>
<comment type="caution">
    <text evidence="2">The sequence shown here is derived from an EMBL/GenBank/DDBJ whole genome shotgun (WGS) entry which is preliminary data.</text>
</comment>
<dbReference type="AlphaFoldDB" id="A0A839F879"/>
<evidence type="ECO:0000313" key="3">
    <source>
        <dbReference type="Proteomes" id="UP000550401"/>
    </source>
</evidence>
<feature type="chain" id="PRO_5032557642" description="Concanavalin A-like lectin/glucanase superfamily protein" evidence="1">
    <location>
        <begin position="27"/>
        <end position="247"/>
    </location>
</feature>
<dbReference type="EMBL" id="JACGXL010000006">
    <property type="protein sequence ID" value="MBA8889280.1"/>
    <property type="molecule type" value="Genomic_DNA"/>
</dbReference>
<keyword evidence="3" id="KW-1185">Reference proteome</keyword>
<evidence type="ECO:0000313" key="2">
    <source>
        <dbReference type="EMBL" id="MBA8889280.1"/>
    </source>
</evidence>
<proteinExistence type="predicted"/>
<dbReference type="Proteomes" id="UP000550401">
    <property type="component" value="Unassembled WGS sequence"/>
</dbReference>
<feature type="signal peptide" evidence="1">
    <location>
        <begin position="1"/>
        <end position="26"/>
    </location>
</feature>
<keyword evidence="1" id="KW-0732">Signal</keyword>
<evidence type="ECO:0008006" key="4">
    <source>
        <dbReference type="Google" id="ProtNLM"/>
    </source>
</evidence>
<dbReference type="RefSeq" id="WP_182532321.1">
    <property type="nucleotide sequence ID" value="NZ_JACGXL010000006.1"/>
</dbReference>
<organism evidence="2 3">
    <name type="scientific">Dokdonella fugitiva</name>
    <dbReference type="NCBI Taxonomy" id="328517"/>
    <lineage>
        <taxon>Bacteria</taxon>
        <taxon>Pseudomonadati</taxon>
        <taxon>Pseudomonadota</taxon>
        <taxon>Gammaproteobacteria</taxon>
        <taxon>Lysobacterales</taxon>
        <taxon>Rhodanobacteraceae</taxon>
        <taxon>Dokdonella</taxon>
    </lineage>
</organism>